<evidence type="ECO:0000259" key="1">
    <source>
        <dbReference type="Pfam" id="PF13924"/>
    </source>
</evidence>
<organism evidence="2 3">
    <name type="scientific">Prymnesium parvum</name>
    <name type="common">Toxic golden alga</name>
    <dbReference type="NCBI Taxonomy" id="97485"/>
    <lineage>
        <taxon>Eukaryota</taxon>
        <taxon>Haptista</taxon>
        <taxon>Haptophyta</taxon>
        <taxon>Prymnesiophyceae</taxon>
        <taxon>Prymnesiales</taxon>
        <taxon>Prymnesiaceae</taxon>
        <taxon>Prymnesium</taxon>
    </lineage>
</organism>
<dbReference type="Proteomes" id="UP001515480">
    <property type="component" value="Unassembled WGS sequence"/>
</dbReference>
<protein>
    <recommendedName>
        <fullName evidence="1">Lipocalin-like domain-containing protein</fullName>
    </recommendedName>
</protein>
<comment type="caution">
    <text evidence="2">The sequence shown here is derived from an EMBL/GenBank/DDBJ whole genome shotgun (WGS) entry which is preliminary data.</text>
</comment>
<dbReference type="InterPro" id="IPR024311">
    <property type="entry name" value="Lipocalin-like"/>
</dbReference>
<keyword evidence="3" id="KW-1185">Reference proteome</keyword>
<dbReference type="AlphaFoldDB" id="A0AB34JTX0"/>
<dbReference type="Pfam" id="PF13924">
    <property type="entry name" value="Lipocalin_5"/>
    <property type="match status" value="1"/>
</dbReference>
<proteinExistence type="predicted"/>
<dbReference type="EMBL" id="JBGBPQ010000005">
    <property type="protein sequence ID" value="KAL1524467.1"/>
    <property type="molecule type" value="Genomic_DNA"/>
</dbReference>
<evidence type="ECO:0000313" key="3">
    <source>
        <dbReference type="Proteomes" id="UP001515480"/>
    </source>
</evidence>
<accession>A0AB34JTX0</accession>
<reference evidence="2 3" key="1">
    <citation type="journal article" date="2024" name="Science">
        <title>Giant polyketide synthase enzymes in the biosynthesis of giant marine polyether toxins.</title>
        <authorList>
            <person name="Fallon T.R."/>
            <person name="Shende V.V."/>
            <person name="Wierzbicki I.H."/>
            <person name="Pendleton A.L."/>
            <person name="Watervoot N.F."/>
            <person name="Auber R.P."/>
            <person name="Gonzalez D.J."/>
            <person name="Wisecaver J.H."/>
            <person name="Moore B.S."/>
        </authorList>
    </citation>
    <scope>NUCLEOTIDE SEQUENCE [LARGE SCALE GENOMIC DNA]</scope>
    <source>
        <strain evidence="2 3">12B1</strain>
    </source>
</reference>
<name>A0AB34JTX0_PRYPA</name>
<feature type="domain" description="Lipocalin-like" evidence="1">
    <location>
        <begin position="24"/>
        <end position="162"/>
    </location>
</feature>
<evidence type="ECO:0000313" key="2">
    <source>
        <dbReference type="EMBL" id="KAL1524467.1"/>
    </source>
</evidence>
<sequence>MATALTLPPKTDVAKLESHAPFLGTWYLTAMYSQSEAGVRTYPLGINATGQIMYTADGHMGVYISSQHQDQTDDLVVPSPAIENSCGTVGFLETDKLIVRDRDFIAYGGTFDVDAVSGVISHRVYHSIIAAVVGADLVRNYAFGKDSSGKDTLELSSTIDGVKHGLAFVRATPH</sequence>
<gene>
    <name evidence="2" type="ORF">AB1Y20_019361</name>
</gene>